<dbReference type="KEGG" id="tas:TASI_0137"/>
<evidence type="ECO:0000313" key="2">
    <source>
        <dbReference type="EMBL" id="AEP35928.1"/>
    </source>
</evidence>
<organism evidence="2 3">
    <name type="scientific">Taylorella asinigenitalis (strain MCE3)</name>
    <dbReference type="NCBI Taxonomy" id="1008459"/>
    <lineage>
        <taxon>Bacteria</taxon>
        <taxon>Pseudomonadati</taxon>
        <taxon>Pseudomonadota</taxon>
        <taxon>Betaproteobacteria</taxon>
        <taxon>Burkholderiales</taxon>
        <taxon>Alcaligenaceae</taxon>
        <taxon>Taylorella</taxon>
    </lineage>
</organism>
<proteinExistence type="predicted"/>
<keyword evidence="1" id="KW-0812">Transmembrane</keyword>
<keyword evidence="1" id="KW-1133">Transmembrane helix</keyword>
<feature type="transmembrane region" description="Helical" evidence="1">
    <location>
        <begin position="147"/>
        <end position="164"/>
    </location>
</feature>
<gene>
    <name evidence="2" type="ordered locus">TASI_0137</name>
</gene>
<evidence type="ECO:0000256" key="1">
    <source>
        <dbReference type="SAM" id="Phobius"/>
    </source>
</evidence>
<reference evidence="2 3" key="2">
    <citation type="journal article" date="2012" name="PLoS ONE">
        <title>Genomic characterization of the taylorella genus.</title>
        <authorList>
            <person name="Hebert L."/>
            <person name="Moumen B."/>
            <person name="Pons N."/>
            <person name="Duquesne F."/>
            <person name="Breuil M.F."/>
            <person name="Goux D."/>
            <person name="Batto J.M."/>
            <person name="Laugier C."/>
            <person name="Renault P."/>
            <person name="Petry S."/>
        </authorList>
    </citation>
    <scope>NUCLEOTIDE SEQUENCE [LARGE SCALE GENOMIC DNA]</scope>
    <source>
        <strain evidence="2 3">MCE3</strain>
    </source>
</reference>
<sequence length="182" mass="20745">MNTHSNQNALAAETNNVGLVPNVTQRINGALGFFYLTEFIQLLFTLTLLSSNVASSLVLYGKIFFDYQRIDLSVIFLLLCALTAFTLILLWVKLKFKSIRLLRDVNNPSVPKEVLKNYFKVFLLETISFPIVTLLIPMFSLNFKLDRGATIIALILNVIFKLAWRHYFKTSMRVQNTYGALA</sequence>
<name>G4QDB1_TAYAM</name>
<dbReference type="HOGENOM" id="CLU_1481300_0_0_4"/>
<reference key="1">
    <citation type="submission" date="2011-09" db="EMBL/GenBank/DDBJ databases">
        <title>Genomic characterization of the Taylorella genus.</title>
        <authorList>
            <person name="Hebert L."/>
            <person name="Moumen B."/>
            <person name="Pons N."/>
            <person name="Duquesne F."/>
            <person name="Breuil M.-F."/>
            <person name="Goux D."/>
            <person name="Batto J.-M."/>
            <person name="Renault P."/>
            <person name="Laugier C."/>
            <person name="Petry S."/>
        </authorList>
    </citation>
    <scope>NUCLEOTIDE SEQUENCE</scope>
    <source>
        <strain>MCE3</strain>
    </source>
</reference>
<protein>
    <recommendedName>
        <fullName evidence="4">Transmembrane protein</fullName>
    </recommendedName>
</protein>
<dbReference type="AlphaFoldDB" id="G4QDB1"/>
<keyword evidence="1" id="KW-0472">Membrane</keyword>
<feature type="transmembrane region" description="Helical" evidence="1">
    <location>
        <begin position="121"/>
        <end position="141"/>
    </location>
</feature>
<feature type="transmembrane region" description="Helical" evidence="1">
    <location>
        <begin position="33"/>
        <end position="60"/>
    </location>
</feature>
<dbReference type="Proteomes" id="UP000009284">
    <property type="component" value="Chromosome"/>
</dbReference>
<dbReference type="EMBL" id="CP003059">
    <property type="protein sequence ID" value="AEP35928.1"/>
    <property type="molecule type" value="Genomic_DNA"/>
</dbReference>
<feature type="transmembrane region" description="Helical" evidence="1">
    <location>
        <begin position="72"/>
        <end position="92"/>
    </location>
</feature>
<accession>G4QDB1</accession>
<keyword evidence="3" id="KW-1185">Reference proteome</keyword>
<dbReference type="STRING" id="1008459.TASI_0137"/>
<evidence type="ECO:0000313" key="3">
    <source>
        <dbReference type="Proteomes" id="UP000009284"/>
    </source>
</evidence>
<dbReference type="RefSeq" id="WP_014110827.1">
    <property type="nucleotide sequence ID" value="NC_016043.1"/>
</dbReference>
<evidence type="ECO:0008006" key="4">
    <source>
        <dbReference type="Google" id="ProtNLM"/>
    </source>
</evidence>